<name>A0A022PW58_ERYGU</name>
<reference evidence="1 2" key="1">
    <citation type="journal article" date="2013" name="Proc. Natl. Acad. Sci. U.S.A.">
        <title>Fine-scale variation in meiotic recombination in Mimulus inferred from population shotgun sequencing.</title>
        <authorList>
            <person name="Hellsten U."/>
            <person name="Wright K.M."/>
            <person name="Jenkins J."/>
            <person name="Shu S."/>
            <person name="Yuan Y."/>
            <person name="Wessler S.R."/>
            <person name="Schmutz J."/>
            <person name="Willis J.H."/>
            <person name="Rokhsar D.S."/>
        </authorList>
    </citation>
    <scope>NUCLEOTIDE SEQUENCE [LARGE SCALE GENOMIC DNA]</scope>
    <source>
        <strain evidence="2">cv. DUN x IM62</strain>
    </source>
</reference>
<evidence type="ECO:0000313" key="2">
    <source>
        <dbReference type="Proteomes" id="UP000030748"/>
    </source>
</evidence>
<sequence>MMFTATPVSEAAADGVDTKPVTFRAHVSLVNRWVEYVVLVTPADLLAFDRRKFGWICEEVSMKKPDKILIKELRQGFVLYGGDSTSCDCNTMNILKECTDLAIEVYNKTNVCIPLNNNLL</sequence>
<proteinExistence type="predicted"/>
<dbReference type="EMBL" id="KI632289">
    <property type="protein sequence ID" value="EYU20026.1"/>
    <property type="molecule type" value="Genomic_DNA"/>
</dbReference>
<gene>
    <name evidence="1" type="ORF">MIMGU_mgv1a016479mg</name>
</gene>
<organism evidence="1 2">
    <name type="scientific">Erythranthe guttata</name>
    <name type="common">Yellow monkey flower</name>
    <name type="synonym">Mimulus guttatus</name>
    <dbReference type="NCBI Taxonomy" id="4155"/>
    <lineage>
        <taxon>Eukaryota</taxon>
        <taxon>Viridiplantae</taxon>
        <taxon>Streptophyta</taxon>
        <taxon>Embryophyta</taxon>
        <taxon>Tracheophyta</taxon>
        <taxon>Spermatophyta</taxon>
        <taxon>Magnoliopsida</taxon>
        <taxon>eudicotyledons</taxon>
        <taxon>Gunneridae</taxon>
        <taxon>Pentapetalae</taxon>
        <taxon>asterids</taxon>
        <taxon>lamiids</taxon>
        <taxon>Lamiales</taxon>
        <taxon>Phrymaceae</taxon>
        <taxon>Erythranthe</taxon>
    </lineage>
</organism>
<dbReference type="Proteomes" id="UP000030748">
    <property type="component" value="Unassembled WGS sequence"/>
</dbReference>
<dbReference type="AlphaFoldDB" id="A0A022PW58"/>
<keyword evidence="2" id="KW-1185">Reference proteome</keyword>
<protein>
    <submittedName>
        <fullName evidence="1">Uncharacterized protein</fullName>
    </submittedName>
</protein>
<accession>A0A022PW58</accession>
<evidence type="ECO:0000313" key="1">
    <source>
        <dbReference type="EMBL" id="EYU20026.1"/>
    </source>
</evidence>